<dbReference type="InterPro" id="IPR024904">
    <property type="entry name" value="OTCase_ArgI"/>
</dbReference>
<dbReference type="PANTHER" id="PTHR45753">
    <property type="entry name" value="ORNITHINE CARBAMOYLTRANSFERASE, MITOCHONDRIAL"/>
    <property type="match status" value="1"/>
</dbReference>
<dbReference type="InterPro" id="IPR006131">
    <property type="entry name" value="Asp_carbamoyltransf_Asp/Orn-bd"/>
</dbReference>
<dbReference type="NCBIfam" id="TIGR00658">
    <property type="entry name" value="orni_carb_tr"/>
    <property type="match status" value="1"/>
</dbReference>
<dbReference type="GO" id="GO:0004585">
    <property type="term" value="F:ornithine carbamoyltransferase activity"/>
    <property type="evidence" value="ECO:0007669"/>
    <property type="project" value="UniProtKB-EC"/>
</dbReference>
<protein>
    <recommendedName>
        <fullName evidence="4 7">Ornithine carbamoyltransferase</fullName>
        <shortName evidence="7">OTCase</shortName>
        <ecNumber evidence="3 7">2.1.3.3</ecNumber>
    </recommendedName>
</protein>
<dbReference type="InterPro" id="IPR006130">
    <property type="entry name" value="Asp/Orn_carbamoylTrfase"/>
</dbReference>
<proteinExistence type="inferred from homology"/>
<comment type="caution">
    <text evidence="7">Lacks conserved residue(s) required for the propagation of feature annotation.</text>
</comment>
<dbReference type="Proteomes" id="UP000638560">
    <property type="component" value="Unassembled WGS sequence"/>
</dbReference>
<dbReference type="InterPro" id="IPR002292">
    <property type="entry name" value="Orn/put_carbamltrans"/>
</dbReference>
<dbReference type="Gene3D" id="3.40.50.1370">
    <property type="entry name" value="Aspartate/ornithine carbamoyltransferase"/>
    <property type="match status" value="2"/>
</dbReference>
<dbReference type="PANTHER" id="PTHR45753:SF3">
    <property type="entry name" value="ORNITHINE TRANSCARBAMYLASE, MITOCHONDRIAL"/>
    <property type="match status" value="1"/>
</dbReference>
<dbReference type="NCBIfam" id="NF001986">
    <property type="entry name" value="PRK00779.1"/>
    <property type="match status" value="1"/>
</dbReference>
<dbReference type="PRINTS" id="PR00100">
    <property type="entry name" value="AOTCASE"/>
</dbReference>
<dbReference type="InterPro" id="IPR036901">
    <property type="entry name" value="Asp/Orn_carbamoylTrfase_sf"/>
</dbReference>
<dbReference type="PRINTS" id="PR00102">
    <property type="entry name" value="OTCASE"/>
</dbReference>
<keyword evidence="7" id="KW-0963">Cytoplasm</keyword>
<gene>
    <name evidence="10" type="primary">argF</name>
    <name evidence="10" type="ORF">I0C86_03030</name>
</gene>
<sequence>MPRHFLRDDDLSPAEQSAVLDLAARMKTDRFALRPLAGPRAVAVLFDKPSLRTRLSFDVGIAELGGHPIVVDTQLTHFGRGESLVDAARVLSRYVSAIVLRTFGDDRMAELAEGAGVPVVNGLTDGFHPCQLLADLLTIREHCGGTAGRSLGYVGDAANNMAHSYLLAGATAGMHVRVAGPAGHDPSPAVVERAAEIAARTGGSVEVLRDPVAAVAGVDVVATDTWTSMGQEDDGRDRLEAFQPYQVDKVLLAGARPDAVVLHCLPAHRGEEITDDVLDGPQSVVLDQAENRLHAQKALLGWLVEQHSAETP</sequence>
<feature type="binding site" evidence="7">
    <location>
        <begin position="228"/>
        <end position="229"/>
    </location>
    <ligand>
        <name>L-ornithine</name>
        <dbReference type="ChEBI" id="CHEBI:46911"/>
    </ligand>
</feature>
<comment type="subcellular location">
    <subcellularLocation>
        <location evidence="7">Cytoplasm</location>
    </subcellularLocation>
</comment>
<evidence type="ECO:0000313" key="11">
    <source>
        <dbReference type="Proteomes" id="UP000638560"/>
    </source>
</evidence>
<name>A0ABS0GP69_9ACTN</name>
<dbReference type="SUPFAM" id="SSF53671">
    <property type="entry name" value="Aspartate/ornithine carbamoyltransferase"/>
    <property type="match status" value="1"/>
</dbReference>
<dbReference type="HAMAP" id="MF_01109">
    <property type="entry name" value="OTCase"/>
    <property type="match status" value="1"/>
</dbReference>
<accession>A0ABS0GP69</accession>
<keyword evidence="5 7" id="KW-0808">Transferase</keyword>
<feature type="domain" description="Aspartate/ornithine carbamoyltransferase Asp/Orn-binding" evidence="8">
    <location>
        <begin position="148"/>
        <end position="302"/>
    </location>
</feature>
<evidence type="ECO:0000256" key="5">
    <source>
        <dbReference type="ARBA" id="ARBA00022679"/>
    </source>
</evidence>
<dbReference type="RefSeq" id="WP_196199640.1">
    <property type="nucleotide sequence ID" value="NZ_JADPUN010000050.1"/>
</dbReference>
<comment type="caution">
    <text evidence="10">The sequence shown here is derived from an EMBL/GenBank/DDBJ whole genome shotgun (WGS) entry which is preliminary data.</text>
</comment>
<evidence type="ECO:0000256" key="6">
    <source>
        <dbReference type="ARBA" id="ARBA00048772"/>
    </source>
</evidence>
<feature type="binding site" evidence="7">
    <location>
        <position position="160"/>
    </location>
    <ligand>
        <name>L-ornithine</name>
        <dbReference type="ChEBI" id="CHEBI:46911"/>
    </ligand>
</feature>
<feature type="binding site" evidence="7">
    <location>
        <position position="101"/>
    </location>
    <ligand>
        <name>carbamoyl phosphate</name>
        <dbReference type="ChEBI" id="CHEBI:58228"/>
    </ligand>
</feature>
<evidence type="ECO:0000256" key="1">
    <source>
        <dbReference type="ARBA" id="ARBA00004975"/>
    </source>
</evidence>
<dbReference type="Pfam" id="PF00185">
    <property type="entry name" value="OTCace"/>
    <property type="match status" value="1"/>
</dbReference>
<evidence type="ECO:0000256" key="7">
    <source>
        <dbReference type="HAMAP-Rule" id="MF_01109"/>
    </source>
</evidence>
<evidence type="ECO:0000256" key="2">
    <source>
        <dbReference type="ARBA" id="ARBA00007805"/>
    </source>
</evidence>
<feature type="binding site" evidence="7">
    <location>
        <position position="292"/>
    </location>
    <ligand>
        <name>carbamoyl phosphate</name>
        <dbReference type="ChEBI" id="CHEBI:58228"/>
    </ligand>
</feature>
<comment type="catalytic activity">
    <reaction evidence="6 7">
        <text>carbamoyl phosphate + L-ornithine = L-citrulline + phosphate + H(+)</text>
        <dbReference type="Rhea" id="RHEA:19513"/>
        <dbReference type="ChEBI" id="CHEBI:15378"/>
        <dbReference type="ChEBI" id="CHEBI:43474"/>
        <dbReference type="ChEBI" id="CHEBI:46911"/>
        <dbReference type="ChEBI" id="CHEBI:57743"/>
        <dbReference type="ChEBI" id="CHEBI:58228"/>
        <dbReference type="EC" id="2.1.3.3"/>
    </reaction>
</comment>
<evidence type="ECO:0000256" key="4">
    <source>
        <dbReference type="ARBA" id="ARBA00016634"/>
    </source>
</evidence>
<dbReference type="EMBL" id="JADPUN010000050">
    <property type="protein sequence ID" value="MBF9127975.1"/>
    <property type="molecule type" value="Genomic_DNA"/>
</dbReference>
<evidence type="ECO:0000259" key="9">
    <source>
        <dbReference type="Pfam" id="PF02729"/>
    </source>
</evidence>
<feature type="binding site" evidence="7">
    <location>
        <position position="224"/>
    </location>
    <ligand>
        <name>L-ornithine</name>
        <dbReference type="ChEBI" id="CHEBI:46911"/>
    </ligand>
</feature>
<evidence type="ECO:0000259" key="8">
    <source>
        <dbReference type="Pfam" id="PF00185"/>
    </source>
</evidence>
<evidence type="ECO:0000256" key="3">
    <source>
        <dbReference type="ARBA" id="ARBA00013007"/>
    </source>
</evidence>
<feature type="binding site" evidence="7">
    <location>
        <begin position="264"/>
        <end position="265"/>
    </location>
    <ligand>
        <name>carbamoyl phosphate</name>
        <dbReference type="ChEBI" id="CHEBI:58228"/>
    </ligand>
</feature>
<comment type="similarity">
    <text evidence="2 7">Belongs to the aspartate/ornithine carbamoyltransferase superfamily. OTCase family.</text>
</comment>
<feature type="domain" description="Aspartate/ornithine carbamoyltransferase carbamoyl-P binding" evidence="9">
    <location>
        <begin position="3"/>
        <end position="141"/>
    </location>
</feature>
<comment type="pathway">
    <text evidence="1">Amino-acid biosynthesis; L-arginine biosynthesis; L-arginine from L-ornithine and carbamoyl phosphate: step 1/3.</text>
</comment>
<reference evidence="10 11" key="1">
    <citation type="submission" date="2020-11" db="EMBL/GenBank/DDBJ databases">
        <title>A novel isolate from a Black sea contaminated sediment with potential to produce alkanes: Plantactinospora alkalitolerans sp. nov.</title>
        <authorList>
            <person name="Carro L."/>
            <person name="Veyisoglu A."/>
            <person name="Guven K."/>
            <person name="Schumann P."/>
            <person name="Klenk H.-P."/>
            <person name="Sahin N."/>
        </authorList>
    </citation>
    <scope>NUCLEOTIDE SEQUENCE [LARGE SCALE GENOMIC DNA]</scope>
    <source>
        <strain evidence="10 11">S1510</strain>
    </source>
</reference>
<evidence type="ECO:0000313" key="10">
    <source>
        <dbReference type="EMBL" id="MBF9127975.1"/>
    </source>
</evidence>
<organism evidence="10 11">
    <name type="scientific">Plantactinospora alkalitolerans</name>
    <dbReference type="NCBI Taxonomy" id="2789879"/>
    <lineage>
        <taxon>Bacteria</taxon>
        <taxon>Bacillati</taxon>
        <taxon>Actinomycetota</taxon>
        <taxon>Actinomycetes</taxon>
        <taxon>Micromonosporales</taxon>
        <taxon>Micromonosporaceae</taxon>
        <taxon>Plantactinospora</taxon>
    </lineage>
</organism>
<dbReference type="Pfam" id="PF02729">
    <property type="entry name" value="OTCace_N"/>
    <property type="match status" value="1"/>
</dbReference>
<feature type="binding site" evidence="7">
    <location>
        <begin position="128"/>
        <end position="131"/>
    </location>
    <ligand>
        <name>carbamoyl phosphate</name>
        <dbReference type="ChEBI" id="CHEBI:58228"/>
    </ligand>
</feature>
<keyword evidence="11" id="KW-1185">Reference proteome</keyword>
<dbReference type="InterPro" id="IPR006132">
    <property type="entry name" value="Asp/Orn_carbamoyltranf_P-bd"/>
</dbReference>
<dbReference type="EC" id="2.1.3.3" evidence="3 7"/>